<organism evidence="3 4">
    <name type="scientific">Oceanidesulfovibrio marinus</name>
    <dbReference type="NCBI Taxonomy" id="370038"/>
    <lineage>
        <taxon>Bacteria</taxon>
        <taxon>Pseudomonadati</taxon>
        <taxon>Thermodesulfobacteriota</taxon>
        <taxon>Desulfovibrionia</taxon>
        <taxon>Desulfovibrionales</taxon>
        <taxon>Desulfovibrionaceae</taxon>
        <taxon>Oceanidesulfovibrio</taxon>
    </lineage>
</organism>
<reference evidence="3 4" key="1">
    <citation type="submission" date="2018-06" db="EMBL/GenBank/DDBJ databases">
        <title>Complete genome of Desulfovibrio marinus P48SEP.</title>
        <authorList>
            <person name="Crispim J.S."/>
            <person name="Vidigal P.M.P."/>
            <person name="Silva L.C.F."/>
            <person name="Araujo L.C."/>
            <person name="Laguardia C.N."/>
            <person name="Dias R.S."/>
            <person name="Sousa M.P."/>
            <person name="Paula S.O."/>
            <person name="Silva C."/>
        </authorList>
    </citation>
    <scope>NUCLEOTIDE SEQUENCE [LARGE SCALE GENOMIC DNA]</scope>
    <source>
        <strain evidence="3 4">P48SEP</strain>
    </source>
</reference>
<evidence type="ECO:0000313" key="3">
    <source>
        <dbReference type="EMBL" id="TVM36408.1"/>
    </source>
</evidence>
<feature type="binding site" evidence="2">
    <location>
        <position position="211"/>
    </location>
    <ligand>
        <name>Mg(2+)</name>
        <dbReference type="ChEBI" id="CHEBI:18420"/>
    </ligand>
</feature>
<evidence type="ECO:0000313" key="4">
    <source>
        <dbReference type="Proteomes" id="UP000434052"/>
    </source>
</evidence>
<feature type="binding site" evidence="2">
    <location>
        <position position="79"/>
    </location>
    <ligand>
        <name>substrate</name>
    </ligand>
</feature>
<dbReference type="EC" id="2.5.1.-" evidence="2"/>
<feature type="binding site" evidence="2">
    <location>
        <begin position="198"/>
        <end position="200"/>
    </location>
    <ligand>
        <name>substrate</name>
    </ligand>
</feature>
<dbReference type="AlphaFoldDB" id="A0A6P1ZPG1"/>
<name>A0A6P1ZPG1_9BACT</name>
<dbReference type="InterPro" id="IPR036424">
    <property type="entry name" value="UPP_synth-like_sf"/>
</dbReference>
<dbReference type="HAMAP" id="MF_01139">
    <property type="entry name" value="ISPT"/>
    <property type="match status" value="1"/>
</dbReference>
<dbReference type="NCBIfam" id="NF011405">
    <property type="entry name" value="PRK14830.1"/>
    <property type="match status" value="1"/>
</dbReference>
<dbReference type="NCBIfam" id="TIGR00055">
    <property type="entry name" value="uppS"/>
    <property type="match status" value="1"/>
</dbReference>
<dbReference type="EMBL" id="QMIF01000001">
    <property type="protein sequence ID" value="TVM36408.1"/>
    <property type="molecule type" value="Genomic_DNA"/>
</dbReference>
<feature type="binding site" evidence="2">
    <location>
        <position position="33"/>
    </location>
    <ligand>
        <name>substrate</name>
    </ligand>
</feature>
<dbReference type="FunFam" id="3.40.1180.10:FF:000001">
    <property type="entry name" value="(2E,6E)-farnesyl-diphosphate-specific ditrans,polycis-undecaprenyl-diphosphate synthase"/>
    <property type="match status" value="1"/>
</dbReference>
<comment type="cofactor">
    <cofactor evidence="2">
        <name>Mg(2+)</name>
        <dbReference type="ChEBI" id="CHEBI:18420"/>
    </cofactor>
    <text evidence="2">Binds 2 magnesium ions per subunit.</text>
</comment>
<feature type="binding site" evidence="2">
    <location>
        <position position="192"/>
    </location>
    <ligand>
        <name>substrate</name>
    </ligand>
</feature>
<dbReference type="GO" id="GO:0000287">
    <property type="term" value="F:magnesium ion binding"/>
    <property type="evidence" value="ECO:0007669"/>
    <property type="project" value="UniProtKB-UniRule"/>
</dbReference>
<feature type="binding site" evidence="2">
    <location>
        <position position="77"/>
    </location>
    <ligand>
        <name>substrate</name>
    </ligand>
</feature>
<feature type="active site" evidence="2">
    <location>
        <position position="28"/>
    </location>
</feature>
<dbReference type="PANTHER" id="PTHR10291">
    <property type="entry name" value="DEHYDRODOLICHYL DIPHOSPHATE SYNTHASE FAMILY MEMBER"/>
    <property type="match status" value="1"/>
</dbReference>
<proteinExistence type="inferred from homology"/>
<feature type="binding site" evidence="2">
    <location>
        <begin position="73"/>
        <end position="75"/>
    </location>
    <ligand>
        <name>substrate</name>
    </ligand>
</feature>
<dbReference type="InterPro" id="IPR001441">
    <property type="entry name" value="UPP_synth-like"/>
</dbReference>
<accession>A0A6P1ZPG1</accession>
<dbReference type="GO" id="GO:0045547">
    <property type="term" value="F:ditrans,polycis-polyprenyl diphosphate synthase [(2E,6E)-farnesyl diphosphate specific] activity"/>
    <property type="evidence" value="ECO:0007669"/>
    <property type="project" value="TreeGrafter"/>
</dbReference>
<dbReference type="Pfam" id="PF01255">
    <property type="entry name" value="Prenyltransf"/>
    <property type="match status" value="1"/>
</dbReference>
<dbReference type="SUPFAM" id="SSF64005">
    <property type="entry name" value="Undecaprenyl diphosphate synthase"/>
    <property type="match status" value="1"/>
</dbReference>
<feature type="binding site" evidence="2">
    <location>
        <position position="41"/>
    </location>
    <ligand>
        <name>substrate</name>
    </ligand>
</feature>
<comment type="subunit">
    <text evidence="2">Homodimer.</text>
</comment>
<dbReference type="CDD" id="cd00475">
    <property type="entry name" value="Cis_IPPS"/>
    <property type="match status" value="1"/>
</dbReference>
<evidence type="ECO:0000256" key="1">
    <source>
        <dbReference type="ARBA" id="ARBA00022679"/>
    </source>
</evidence>
<dbReference type="Gene3D" id="3.40.1180.10">
    <property type="entry name" value="Decaprenyl diphosphate synthase-like"/>
    <property type="match status" value="1"/>
</dbReference>
<feature type="binding site" evidence="2">
    <location>
        <position position="28"/>
    </location>
    <ligand>
        <name>Mg(2+)</name>
        <dbReference type="ChEBI" id="CHEBI:18420"/>
    </ligand>
</feature>
<comment type="function">
    <text evidence="2">Catalyzes the condensation of isopentenyl diphosphate (IPP) with allylic pyrophosphates generating different type of terpenoids.</text>
</comment>
<comment type="caution">
    <text evidence="3">The sequence shown here is derived from an EMBL/GenBank/DDBJ whole genome shotgun (WGS) entry which is preliminary data.</text>
</comment>
<protein>
    <recommendedName>
        <fullName evidence="2">Isoprenyl transferase</fullName>
        <ecNumber evidence="2">2.5.1.-</ecNumber>
    </recommendedName>
</protein>
<keyword evidence="2" id="KW-0479">Metal-binding</keyword>
<keyword evidence="1 2" id="KW-0808">Transferase</keyword>
<sequence length="252" mass="28817">MRTKKRTSWRSKLSAQDIVPAHLAVIMDGNGRWAKQRGLPRSEGHKAGSETAKRILDACHARGIRHLTLYTFSRENWSRPKDEVSFLFDLLQSFIKRELGKLVEKSVQLRVLGELEELPFATRQALRLAINKTRGGQSMILNLALNYSGRDEILRACRRLMTDGVSPEEITEEAFSQRLYTAGQPDPDLIIRTSGELRLSNYLLFQAAYSEFYFTDKLWPDFDEAELDIALADYASRQRRFGSTSEQVGTKE</sequence>
<keyword evidence="2" id="KW-0460">Magnesium</keyword>
<dbReference type="PANTHER" id="PTHR10291:SF0">
    <property type="entry name" value="DEHYDRODOLICHYL DIPHOSPHATE SYNTHASE 2"/>
    <property type="match status" value="1"/>
</dbReference>
<gene>
    <name evidence="3" type="ORF">DQK91_00345</name>
</gene>
<dbReference type="Proteomes" id="UP000434052">
    <property type="component" value="Unassembled WGS sequence"/>
</dbReference>
<dbReference type="OrthoDB" id="4191603at2"/>
<feature type="binding site" evidence="2">
    <location>
        <begin position="29"/>
        <end position="32"/>
    </location>
    <ligand>
        <name>substrate</name>
    </ligand>
</feature>
<dbReference type="GO" id="GO:0016094">
    <property type="term" value="P:polyprenol biosynthetic process"/>
    <property type="evidence" value="ECO:0007669"/>
    <property type="project" value="TreeGrafter"/>
</dbReference>
<feature type="binding site" evidence="2">
    <location>
        <position position="45"/>
    </location>
    <ligand>
        <name>substrate</name>
    </ligand>
</feature>
<evidence type="ECO:0000256" key="2">
    <source>
        <dbReference type="HAMAP-Rule" id="MF_01139"/>
    </source>
</evidence>
<feature type="active site" description="Proton acceptor" evidence="2">
    <location>
        <position position="76"/>
    </location>
</feature>
<comment type="similarity">
    <text evidence="2">Belongs to the UPP synthase family.</text>
</comment>